<evidence type="ECO:0000256" key="2">
    <source>
        <dbReference type="SAM" id="Coils"/>
    </source>
</evidence>
<gene>
    <name evidence="6" type="ORF">OXX778_LOCUS4911</name>
</gene>
<dbReference type="Pfam" id="PF18148">
    <property type="entry name" value="RGS_DHEX"/>
    <property type="match status" value="1"/>
</dbReference>
<dbReference type="Gene3D" id="4.10.260.10">
    <property type="entry name" value="Transducin (heterotrimeric G protein), gamma chain"/>
    <property type="match status" value="1"/>
</dbReference>
<dbReference type="Gene3D" id="1.10.10.10">
    <property type="entry name" value="Winged helix-like DNA-binding domain superfamily/Winged helix DNA-binding domain"/>
    <property type="match status" value="1"/>
</dbReference>
<keyword evidence="7" id="KW-1185">Reference proteome</keyword>
<dbReference type="Gene3D" id="1.10.1240.60">
    <property type="match status" value="1"/>
</dbReference>
<dbReference type="PANTHER" id="PTHR45746">
    <property type="entry name" value="LP21163P"/>
    <property type="match status" value="1"/>
</dbReference>
<dbReference type="FunFam" id="1.10.10.10:FF:000162">
    <property type="entry name" value="Regulator of G-protein signaling 6"/>
    <property type="match status" value="1"/>
</dbReference>
<protein>
    <recommendedName>
        <fullName evidence="8">Regulator of G-protein signaling 7</fullName>
    </recommendedName>
</protein>
<dbReference type="PROSITE" id="PS50186">
    <property type="entry name" value="DEP"/>
    <property type="match status" value="1"/>
</dbReference>
<dbReference type="InterPro" id="IPR044926">
    <property type="entry name" value="RGS_subdomain_2"/>
</dbReference>
<evidence type="ECO:0000259" key="5">
    <source>
        <dbReference type="PROSITE" id="PS50186"/>
    </source>
</evidence>
<comment type="caution">
    <text evidence="6">The sequence shown here is derived from an EMBL/GenBank/DDBJ whole genome shotgun (WGS) entry which is preliminary data.</text>
</comment>
<dbReference type="EMBL" id="CAJNOC010000511">
    <property type="protein sequence ID" value="CAF0770239.1"/>
    <property type="molecule type" value="Genomic_DNA"/>
</dbReference>
<dbReference type="InterPro" id="IPR036390">
    <property type="entry name" value="WH_DNA-bd_sf"/>
</dbReference>
<feature type="region of interest" description="Disordered" evidence="3">
    <location>
        <begin position="297"/>
        <end position="319"/>
    </location>
</feature>
<proteinExistence type="predicted"/>
<dbReference type="InterPro" id="IPR000591">
    <property type="entry name" value="DEP_dom"/>
</dbReference>
<dbReference type="Pfam" id="PF00631">
    <property type="entry name" value="G-gamma"/>
    <property type="match status" value="1"/>
</dbReference>
<dbReference type="GO" id="GO:0035556">
    <property type="term" value="P:intracellular signal transduction"/>
    <property type="evidence" value="ECO:0007669"/>
    <property type="project" value="InterPro"/>
</dbReference>
<evidence type="ECO:0008006" key="8">
    <source>
        <dbReference type="Google" id="ProtNLM"/>
    </source>
</evidence>
<dbReference type="PRINTS" id="PR01301">
    <property type="entry name" value="RGSPROTEIN"/>
</dbReference>
<dbReference type="GO" id="GO:0008277">
    <property type="term" value="P:regulation of G protein-coupled receptor signaling pathway"/>
    <property type="evidence" value="ECO:0007669"/>
    <property type="project" value="InterPro"/>
</dbReference>
<dbReference type="InterPro" id="IPR047017">
    <property type="entry name" value="RGS6/7/9/11_DHEX_sf"/>
</dbReference>
<evidence type="ECO:0000259" key="4">
    <source>
        <dbReference type="PROSITE" id="PS50132"/>
    </source>
</evidence>
<dbReference type="InterPro" id="IPR036284">
    <property type="entry name" value="GGL_sf"/>
</dbReference>
<keyword evidence="2" id="KW-0175">Coiled coil</keyword>
<reference evidence="6" key="1">
    <citation type="submission" date="2021-02" db="EMBL/GenBank/DDBJ databases">
        <authorList>
            <person name="Nowell W R."/>
        </authorList>
    </citation>
    <scope>NUCLEOTIDE SEQUENCE</scope>
    <source>
        <strain evidence="6">Ploen Becks lab</strain>
    </source>
</reference>
<dbReference type="Proteomes" id="UP000663879">
    <property type="component" value="Unassembled WGS sequence"/>
</dbReference>
<dbReference type="SUPFAM" id="SSF48097">
    <property type="entry name" value="Regulator of G-protein signaling, RGS"/>
    <property type="match status" value="1"/>
</dbReference>
<dbReference type="GO" id="GO:0005737">
    <property type="term" value="C:cytoplasm"/>
    <property type="evidence" value="ECO:0007669"/>
    <property type="project" value="TreeGrafter"/>
</dbReference>
<evidence type="ECO:0000256" key="1">
    <source>
        <dbReference type="ARBA" id="ARBA00022700"/>
    </source>
</evidence>
<sequence>MSSSRLTTTTNTINNSVKPAQQLMPKTETIKLTQTKLGSNNFLSQSTSLINTISLPPPVLLNNINPSVSIDETPNKLLYKKIENIIEKMQDDSGVGVPIRTVKSFMSKIPSVFTGTDLIQWMLKKLDVEDTCEALHFAHLISSHGYLFPIDDHILTVKNDGTFFRFQTPYYWPSNNAEPENTDYAVYLCKRTMQNKTRLELADYEAENLAKLQKLLSKKWEFIYMQAEAQIKVDKKRDKMERKILDSQERAFWDVYRPAPGCVNTTEEDIRKTMRMRRTDHPNLGFFRTKAKPSLQLQTPQSPMLPHTSNASIQPTTSSQINQTQFNKLCENDEVTTLENLKKEKDFLKRRLERRYVKVSRVSESYTNYFEQYIEFDPFVTPPDPSNPWITDSTEFWDMEKSLKDIPQRRVRRWGFSIHELLKDPSGRELFRRFLEREFSSENLRFYEVCNELRYATNKDIAAKVEDIYNEFLAPVASCPINIDSRVMAITKTKMENPDRYTYDEAREHIFNLMTRDSYNRFLRSDTYRDSLACAKKKQKTISSGRMSIVRPILNPN</sequence>
<dbReference type="InterPro" id="IPR015898">
    <property type="entry name" value="G-protein_gamma-like_dom"/>
</dbReference>
<dbReference type="SMART" id="SM00224">
    <property type="entry name" value="GGL"/>
    <property type="match status" value="1"/>
</dbReference>
<keyword evidence="1" id="KW-0734">Signal transduction inhibitor</keyword>
<dbReference type="CDD" id="cd00068">
    <property type="entry name" value="GGL"/>
    <property type="match status" value="1"/>
</dbReference>
<dbReference type="PANTHER" id="PTHR45746:SF6">
    <property type="entry name" value="LP21163P"/>
    <property type="match status" value="1"/>
</dbReference>
<evidence type="ECO:0000313" key="7">
    <source>
        <dbReference type="Proteomes" id="UP000663879"/>
    </source>
</evidence>
<name>A0A813QQ20_9BILA</name>
<evidence type="ECO:0000313" key="6">
    <source>
        <dbReference type="EMBL" id="CAF0770239.1"/>
    </source>
</evidence>
<dbReference type="SMART" id="SM00315">
    <property type="entry name" value="RGS"/>
    <property type="match status" value="1"/>
</dbReference>
<dbReference type="FunFam" id="1.10.1240.60:FF:000001">
    <property type="entry name" value="Regulator of G-protein signaling 6"/>
    <property type="match status" value="1"/>
</dbReference>
<dbReference type="SMART" id="SM00049">
    <property type="entry name" value="DEP"/>
    <property type="match status" value="1"/>
</dbReference>
<dbReference type="GO" id="GO:0043005">
    <property type="term" value="C:neuron projection"/>
    <property type="evidence" value="ECO:0007669"/>
    <property type="project" value="TreeGrafter"/>
</dbReference>
<accession>A0A813QQ20</accession>
<feature type="domain" description="RGS" evidence="4">
    <location>
        <begin position="417"/>
        <end position="532"/>
    </location>
</feature>
<dbReference type="GO" id="GO:0007186">
    <property type="term" value="P:G protein-coupled receptor signaling pathway"/>
    <property type="evidence" value="ECO:0007669"/>
    <property type="project" value="InterPro"/>
</dbReference>
<dbReference type="AlphaFoldDB" id="A0A813QQ20"/>
<dbReference type="SUPFAM" id="SSF48670">
    <property type="entry name" value="Transducin (heterotrimeric G protein), gamma chain"/>
    <property type="match status" value="1"/>
</dbReference>
<dbReference type="InterPro" id="IPR016137">
    <property type="entry name" value="RGS"/>
</dbReference>
<dbReference type="InterPro" id="IPR036388">
    <property type="entry name" value="WH-like_DNA-bd_sf"/>
</dbReference>
<dbReference type="PROSITE" id="PS50132">
    <property type="entry name" value="RGS"/>
    <property type="match status" value="1"/>
</dbReference>
<feature type="domain" description="DEP" evidence="5">
    <location>
        <begin position="93"/>
        <end position="168"/>
    </location>
</feature>
<dbReference type="InterPro" id="IPR040759">
    <property type="entry name" value="RGS_DHEX"/>
</dbReference>
<dbReference type="GO" id="GO:0005096">
    <property type="term" value="F:GTPase activator activity"/>
    <property type="evidence" value="ECO:0007669"/>
    <property type="project" value="TreeGrafter"/>
</dbReference>
<dbReference type="GO" id="GO:0009968">
    <property type="term" value="P:negative regulation of signal transduction"/>
    <property type="evidence" value="ECO:0007669"/>
    <property type="project" value="UniProtKB-KW"/>
</dbReference>
<evidence type="ECO:0000256" key="3">
    <source>
        <dbReference type="SAM" id="MobiDB-lite"/>
    </source>
</evidence>
<organism evidence="6 7">
    <name type="scientific">Brachionus calyciflorus</name>
    <dbReference type="NCBI Taxonomy" id="104777"/>
    <lineage>
        <taxon>Eukaryota</taxon>
        <taxon>Metazoa</taxon>
        <taxon>Spiralia</taxon>
        <taxon>Gnathifera</taxon>
        <taxon>Rotifera</taxon>
        <taxon>Eurotatoria</taxon>
        <taxon>Monogononta</taxon>
        <taxon>Pseudotrocha</taxon>
        <taxon>Ploima</taxon>
        <taxon>Brachionidae</taxon>
        <taxon>Brachionus</taxon>
    </lineage>
</organism>
<dbReference type="Pfam" id="PF00615">
    <property type="entry name" value="RGS"/>
    <property type="match status" value="1"/>
</dbReference>
<dbReference type="SMART" id="SM01224">
    <property type="entry name" value="G_gamma"/>
    <property type="match status" value="1"/>
</dbReference>
<dbReference type="SUPFAM" id="SSF46785">
    <property type="entry name" value="Winged helix' DNA-binding domain"/>
    <property type="match status" value="1"/>
</dbReference>
<dbReference type="Pfam" id="PF00610">
    <property type="entry name" value="DEP"/>
    <property type="match status" value="1"/>
</dbReference>
<dbReference type="CDD" id="cd04450">
    <property type="entry name" value="DEP_RGS7-like"/>
    <property type="match status" value="1"/>
</dbReference>
<dbReference type="InterPro" id="IPR036305">
    <property type="entry name" value="RGS_sf"/>
</dbReference>
<dbReference type="Gene3D" id="1.10.167.10">
    <property type="entry name" value="Regulator of G-protein Signalling 4, domain 2"/>
    <property type="match status" value="1"/>
</dbReference>
<feature type="coiled-coil region" evidence="2">
    <location>
        <begin position="331"/>
        <end position="358"/>
    </location>
</feature>
<dbReference type="OrthoDB" id="196547at2759"/>
<dbReference type="InterPro" id="IPR047016">
    <property type="entry name" value="RGS6/7/9/11"/>
</dbReference>